<dbReference type="GO" id="GO:0008270">
    <property type="term" value="F:zinc ion binding"/>
    <property type="evidence" value="ECO:0007669"/>
    <property type="project" value="UniProtKB-KW"/>
</dbReference>
<dbReference type="Proteomes" id="UP000800040">
    <property type="component" value="Unassembled WGS sequence"/>
</dbReference>
<sequence>MMERNTWEEQTSEKDQADRGNVITLVVGVCSLVGLAVAILIVTCMKRSGVLSTTGGVLPLQTPEGRLKQLDKALPPAVFSRWYRHDQKNHPGPPPSQQEAQVCVICLDAMQAQDSIRALKCGHIYHRQCFDRWFTGSHDYCPLCHRLVLPPTDASEVV</sequence>
<evidence type="ECO:0000256" key="4">
    <source>
        <dbReference type="PROSITE-ProRule" id="PRU00175"/>
    </source>
</evidence>
<organism evidence="7 8">
    <name type="scientific">Decorospora gaudefroyi</name>
    <dbReference type="NCBI Taxonomy" id="184978"/>
    <lineage>
        <taxon>Eukaryota</taxon>
        <taxon>Fungi</taxon>
        <taxon>Dikarya</taxon>
        <taxon>Ascomycota</taxon>
        <taxon>Pezizomycotina</taxon>
        <taxon>Dothideomycetes</taxon>
        <taxon>Pleosporomycetidae</taxon>
        <taxon>Pleosporales</taxon>
        <taxon>Pleosporineae</taxon>
        <taxon>Pleosporaceae</taxon>
        <taxon>Decorospora</taxon>
    </lineage>
</organism>
<keyword evidence="5" id="KW-0812">Transmembrane</keyword>
<evidence type="ECO:0000256" key="5">
    <source>
        <dbReference type="SAM" id="Phobius"/>
    </source>
</evidence>
<evidence type="ECO:0000256" key="2">
    <source>
        <dbReference type="ARBA" id="ARBA00022771"/>
    </source>
</evidence>
<dbReference type="OrthoDB" id="8062037at2759"/>
<dbReference type="GO" id="GO:0016567">
    <property type="term" value="P:protein ubiquitination"/>
    <property type="evidence" value="ECO:0007669"/>
    <property type="project" value="TreeGrafter"/>
</dbReference>
<reference evidence="7" key="1">
    <citation type="submission" date="2020-01" db="EMBL/GenBank/DDBJ databases">
        <authorList>
            <consortium name="DOE Joint Genome Institute"/>
            <person name="Haridas S."/>
            <person name="Albert R."/>
            <person name="Binder M."/>
            <person name="Bloem J."/>
            <person name="Labutti K."/>
            <person name="Salamov A."/>
            <person name="Andreopoulos B."/>
            <person name="Baker S.E."/>
            <person name="Barry K."/>
            <person name="Bills G."/>
            <person name="Bluhm B.H."/>
            <person name="Cannon C."/>
            <person name="Castanera R."/>
            <person name="Culley D.E."/>
            <person name="Daum C."/>
            <person name="Ezra D."/>
            <person name="Gonzalez J.B."/>
            <person name="Henrissat B."/>
            <person name="Kuo A."/>
            <person name="Liang C."/>
            <person name="Lipzen A."/>
            <person name="Lutzoni F."/>
            <person name="Magnuson J."/>
            <person name="Mondo S."/>
            <person name="Nolan M."/>
            <person name="Ohm R."/>
            <person name="Pangilinan J."/>
            <person name="Park H.-J."/>
            <person name="Ramirez L."/>
            <person name="Alfaro M."/>
            <person name="Sun H."/>
            <person name="Tritt A."/>
            <person name="Yoshinaga Y."/>
            <person name="Zwiers L.-H."/>
            <person name="Turgeon B.G."/>
            <person name="Goodwin S.B."/>
            <person name="Spatafora J.W."/>
            <person name="Crous P.W."/>
            <person name="Grigoriev I.V."/>
        </authorList>
    </citation>
    <scope>NUCLEOTIDE SEQUENCE</scope>
    <source>
        <strain evidence="7">P77</strain>
    </source>
</reference>
<keyword evidence="5" id="KW-0472">Membrane</keyword>
<dbReference type="EMBL" id="ML975246">
    <property type="protein sequence ID" value="KAF1839284.1"/>
    <property type="molecule type" value="Genomic_DNA"/>
</dbReference>
<evidence type="ECO:0000256" key="3">
    <source>
        <dbReference type="ARBA" id="ARBA00022833"/>
    </source>
</evidence>
<dbReference type="Gene3D" id="3.30.40.10">
    <property type="entry name" value="Zinc/RING finger domain, C3HC4 (zinc finger)"/>
    <property type="match status" value="1"/>
</dbReference>
<dbReference type="Pfam" id="PF13639">
    <property type="entry name" value="zf-RING_2"/>
    <property type="match status" value="1"/>
</dbReference>
<keyword evidence="5" id="KW-1133">Transmembrane helix</keyword>
<dbReference type="InterPro" id="IPR013083">
    <property type="entry name" value="Znf_RING/FYVE/PHD"/>
</dbReference>
<gene>
    <name evidence="7" type="ORF">BDW02DRAFT_235035</name>
</gene>
<keyword evidence="3" id="KW-0862">Zinc</keyword>
<evidence type="ECO:0000313" key="8">
    <source>
        <dbReference type="Proteomes" id="UP000800040"/>
    </source>
</evidence>
<feature type="transmembrane region" description="Helical" evidence="5">
    <location>
        <begin position="20"/>
        <end position="42"/>
    </location>
</feature>
<accession>A0A6A5KX34</accession>
<name>A0A6A5KX34_9PLEO</name>
<keyword evidence="2 4" id="KW-0863">Zinc-finger</keyword>
<dbReference type="SMART" id="SM00184">
    <property type="entry name" value="RING"/>
    <property type="match status" value="1"/>
</dbReference>
<proteinExistence type="predicted"/>
<evidence type="ECO:0000256" key="1">
    <source>
        <dbReference type="ARBA" id="ARBA00022723"/>
    </source>
</evidence>
<feature type="domain" description="RING-type" evidence="6">
    <location>
        <begin position="103"/>
        <end position="145"/>
    </location>
</feature>
<dbReference type="GO" id="GO:0061630">
    <property type="term" value="F:ubiquitin protein ligase activity"/>
    <property type="evidence" value="ECO:0007669"/>
    <property type="project" value="TreeGrafter"/>
</dbReference>
<keyword evidence="8" id="KW-1185">Reference proteome</keyword>
<keyword evidence="1" id="KW-0479">Metal-binding</keyword>
<protein>
    <recommendedName>
        <fullName evidence="6">RING-type domain-containing protein</fullName>
    </recommendedName>
</protein>
<dbReference type="PANTHER" id="PTHR45969:SF69">
    <property type="entry name" value="FINGER DOMAIN PROTEIN, PUTATIVE (AFU_ORTHOLOGUE AFUA_3G12190)-RELATED"/>
    <property type="match status" value="1"/>
</dbReference>
<evidence type="ECO:0000313" key="7">
    <source>
        <dbReference type="EMBL" id="KAF1839284.1"/>
    </source>
</evidence>
<dbReference type="InterPro" id="IPR001841">
    <property type="entry name" value="Znf_RING"/>
</dbReference>
<dbReference type="AlphaFoldDB" id="A0A6A5KX34"/>
<evidence type="ECO:0000259" key="6">
    <source>
        <dbReference type="PROSITE" id="PS50089"/>
    </source>
</evidence>
<dbReference type="PANTHER" id="PTHR45969">
    <property type="entry name" value="RING ZINC FINGER PROTEIN-RELATED"/>
    <property type="match status" value="1"/>
</dbReference>
<dbReference type="SUPFAM" id="SSF57850">
    <property type="entry name" value="RING/U-box"/>
    <property type="match status" value="1"/>
</dbReference>
<dbReference type="PROSITE" id="PS50089">
    <property type="entry name" value="ZF_RING_2"/>
    <property type="match status" value="1"/>
</dbReference>